<evidence type="ECO:0000313" key="1">
    <source>
        <dbReference type="Proteomes" id="UP000492821"/>
    </source>
</evidence>
<reference evidence="2" key="2">
    <citation type="submission" date="2020-10" db="UniProtKB">
        <authorList>
            <consortium name="WormBaseParasite"/>
        </authorList>
    </citation>
    <scope>IDENTIFICATION</scope>
</reference>
<proteinExistence type="predicted"/>
<reference evidence="1" key="1">
    <citation type="journal article" date="2013" name="Genetics">
        <title>The draft genome and transcriptome of Panagrellus redivivus are shaped by the harsh demands of a free-living lifestyle.</title>
        <authorList>
            <person name="Srinivasan J."/>
            <person name="Dillman A.R."/>
            <person name="Macchietto M.G."/>
            <person name="Heikkinen L."/>
            <person name="Lakso M."/>
            <person name="Fracchia K.M."/>
            <person name="Antoshechkin I."/>
            <person name="Mortazavi A."/>
            <person name="Wong G."/>
            <person name="Sternberg P.W."/>
        </authorList>
    </citation>
    <scope>NUCLEOTIDE SEQUENCE [LARGE SCALE GENOMIC DNA]</scope>
    <source>
        <strain evidence="1">MT8872</strain>
    </source>
</reference>
<organism evidence="1 2">
    <name type="scientific">Panagrellus redivivus</name>
    <name type="common">Microworm</name>
    <dbReference type="NCBI Taxonomy" id="6233"/>
    <lineage>
        <taxon>Eukaryota</taxon>
        <taxon>Metazoa</taxon>
        <taxon>Ecdysozoa</taxon>
        <taxon>Nematoda</taxon>
        <taxon>Chromadorea</taxon>
        <taxon>Rhabditida</taxon>
        <taxon>Tylenchina</taxon>
        <taxon>Panagrolaimomorpha</taxon>
        <taxon>Panagrolaimoidea</taxon>
        <taxon>Panagrolaimidae</taxon>
        <taxon>Panagrellus</taxon>
    </lineage>
</organism>
<name>A0A7E4VYS5_PANRE</name>
<accession>A0A7E4VYS5</accession>
<sequence>MNGGDLRDANRYFEVAFNAHRACLARMAATTQKESNNNNDDSPKLVPSALVKPVPKHITALPIFKDLRALPNTVVLVAGLERAFRWDRTGVLVLAVGCLRVPDDIADEVYASTLPLWARVANIFIVANPMWKGLRIKHFERLQNSLYVKTGTKAIWVLPSGSDVDFIKNLGEAKCRYTILGGAPNMVHNNSYFEEAWLESEVKEAVRPFLPAQTSKKSTGTAILDLEQAETIQTAL</sequence>
<keyword evidence="1" id="KW-1185">Reference proteome</keyword>
<evidence type="ECO:0000313" key="2">
    <source>
        <dbReference type="WBParaSite" id="Pan_g4746.t1"/>
    </source>
</evidence>
<dbReference type="Proteomes" id="UP000492821">
    <property type="component" value="Unassembled WGS sequence"/>
</dbReference>
<protein>
    <submittedName>
        <fullName evidence="2">DUF1995 domain-containing protein</fullName>
    </submittedName>
</protein>
<dbReference type="AlphaFoldDB" id="A0A7E4VYS5"/>
<dbReference type="WBParaSite" id="Pan_g4746.t1">
    <property type="protein sequence ID" value="Pan_g4746.t1"/>
    <property type="gene ID" value="Pan_g4746"/>
</dbReference>